<dbReference type="RefSeq" id="XP_022396754.1">
    <property type="nucleotide sequence ID" value="XM_022545065.1"/>
</dbReference>
<dbReference type="GeneID" id="34461326"/>
<dbReference type="Proteomes" id="UP000184300">
    <property type="component" value="Unassembled WGS sequence"/>
</dbReference>
<dbReference type="EMBL" id="KV878913">
    <property type="protein sequence ID" value="OJJ80056.1"/>
    <property type="molecule type" value="Genomic_DNA"/>
</dbReference>
<keyword evidence="3" id="KW-1185">Reference proteome</keyword>
<dbReference type="VEuPathDB" id="FungiDB:ASPGLDRAFT_39348"/>
<dbReference type="Pfam" id="PF19086">
    <property type="entry name" value="Terpene_syn_C_2"/>
    <property type="match status" value="1"/>
</dbReference>
<feature type="region of interest" description="Disordered" evidence="1">
    <location>
        <begin position="1"/>
        <end position="26"/>
    </location>
</feature>
<name>A0A1L9V808_ASPGL</name>
<dbReference type="InterPro" id="IPR008949">
    <property type="entry name" value="Isoprenoid_synthase_dom_sf"/>
</dbReference>
<gene>
    <name evidence="2" type="ORF">ASPGLDRAFT_39348</name>
</gene>
<dbReference type="SUPFAM" id="SSF48576">
    <property type="entry name" value="Terpenoid synthases"/>
    <property type="match status" value="1"/>
</dbReference>
<sequence length="230" mass="26280">MVSSSSVTASLNSCEPSEIVPGTKSRPIQDSMEKHAVYIPDLFSSIMSVKPFVNPNYDDVKVKADLWITKIMHADEKWAAKNSKAYYASWHQLGHHIVFLFDDQFDEGHLCSDSVAGQEEINKILAVMEDTEPPVQAEEDPMRYRELLQVYLKQRLKNTHREYFDGLLNQVQIKHEQCGLARDLQESMEVRRKTIGAFPVIALTKYALGIDLSQEIVEGEQVRETRLLIL</sequence>
<evidence type="ECO:0000256" key="1">
    <source>
        <dbReference type="SAM" id="MobiDB-lite"/>
    </source>
</evidence>
<dbReference type="STRING" id="1160497.A0A1L9V808"/>
<dbReference type="AlphaFoldDB" id="A0A1L9V808"/>
<organism evidence="2 3">
    <name type="scientific">Aspergillus glaucus CBS 516.65</name>
    <dbReference type="NCBI Taxonomy" id="1160497"/>
    <lineage>
        <taxon>Eukaryota</taxon>
        <taxon>Fungi</taxon>
        <taxon>Dikarya</taxon>
        <taxon>Ascomycota</taxon>
        <taxon>Pezizomycotina</taxon>
        <taxon>Eurotiomycetes</taxon>
        <taxon>Eurotiomycetidae</taxon>
        <taxon>Eurotiales</taxon>
        <taxon>Aspergillaceae</taxon>
        <taxon>Aspergillus</taxon>
        <taxon>Aspergillus subgen. Aspergillus</taxon>
    </lineage>
</organism>
<dbReference type="OrthoDB" id="4467523at2759"/>
<reference evidence="3" key="1">
    <citation type="journal article" date="2017" name="Genome Biol.">
        <title>Comparative genomics reveals high biological diversity and specific adaptations in the industrially and medically important fungal genus Aspergillus.</title>
        <authorList>
            <person name="de Vries R.P."/>
            <person name="Riley R."/>
            <person name="Wiebenga A."/>
            <person name="Aguilar-Osorio G."/>
            <person name="Amillis S."/>
            <person name="Uchima C.A."/>
            <person name="Anderluh G."/>
            <person name="Asadollahi M."/>
            <person name="Askin M."/>
            <person name="Barry K."/>
            <person name="Battaglia E."/>
            <person name="Bayram O."/>
            <person name="Benocci T."/>
            <person name="Braus-Stromeyer S.A."/>
            <person name="Caldana C."/>
            <person name="Canovas D."/>
            <person name="Cerqueira G.C."/>
            <person name="Chen F."/>
            <person name="Chen W."/>
            <person name="Choi C."/>
            <person name="Clum A."/>
            <person name="Dos Santos R.A."/>
            <person name="Damasio A.R."/>
            <person name="Diallinas G."/>
            <person name="Emri T."/>
            <person name="Fekete E."/>
            <person name="Flipphi M."/>
            <person name="Freyberg S."/>
            <person name="Gallo A."/>
            <person name="Gournas C."/>
            <person name="Habgood R."/>
            <person name="Hainaut M."/>
            <person name="Harispe M.L."/>
            <person name="Henrissat B."/>
            <person name="Hilden K.S."/>
            <person name="Hope R."/>
            <person name="Hossain A."/>
            <person name="Karabika E."/>
            <person name="Karaffa L."/>
            <person name="Karanyi Z."/>
            <person name="Krasevec N."/>
            <person name="Kuo A."/>
            <person name="Kusch H."/>
            <person name="LaButti K."/>
            <person name="Lagendijk E.L."/>
            <person name="Lapidus A."/>
            <person name="Levasseur A."/>
            <person name="Lindquist E."/>
            <person name="Lipzen A."/>
            <person name="Logrieco A.F."/>
            <person name="MacCabe A."/>
            <person name="Maekelae M.R."/>
            <person name="Malavazi I."/>
            <person name="Melin P."/>
            <person name="Meyer V."/>
            <person name="Mielnichuk N."/>
            <person name="Miskei M."/>
            <person name="Molnar A.P."/>
            <person name="Mule G."/>
            <person name="Ngan C.Y."/>
            <person name="Orejas M."/>
            <person name="Orosz E."/>
            <person name="Ouedraogo J.P."/>
            <person name="Overkamp K.M."/>
            <person name="Park H.-S."/>
            <person name="Perrone G."/>
            <person name="Piumi F."/>
            <person name="Punt P.J."/>
            <person name="Ram A.F."/>
            <person name="Ramon A."/>
            <person name="Rauscher S."/>
            <person name="Record E."/>
            <person name="Riano-Pachon D.M."/>
            <person name="Robert V."/>
            <person name="Roehrig J."/>
            <person name="Ruller R."/>
            <person name="Salamov A."/>
            <person name="Salih N.S."/>
            <person name="Samson R.A."/>
            <person name="Sandor E."/>
            <person name="Sanguinetti M."/>
            <person name="Schuetze T."/>
            <person name="Sepcic K."/>
            <person name="Shelest E."/>
            <person name="Sherlock G."/>
            <person name="Sophianopoulou V."/>
            <person name="Squina F.M."/>
            <person name="Sun H."/>
            <person name="Susca A."/>
            <person name="Todd R.B."/>
            <person name="Tsang A."/>
            <person name="Unkles S.E."/>
            <person name="van de Wiele N."/>
            <person name="van Rossen-Uffink D."/>
            <person name="Oliveira J.V."/>
            <person name="Vesth T.C."/>
            <person name="Visser J."/>
            <person name="Yu J.-H."/>
            <person name="Zhou M."/>
            <person name="Andersen M.R."/>
            <person name="Archer D.B."/>
            <person name="Baker S.E."/>
            <person name="Benoit I."/>
            <person name="Brakhage A.A."/>
            <person name="Braus G.H."/>
            <person name="Fischer R."/>
            <person name="Frisvad J.C."/>
            <person name="Goldman G.H."/>
            <person name="Houbraken J."/>
            <person name="Oakley B."/>
            <person name="Pocsi I."/>
            <person name="Scazzocchio C."/>
            <person name="Seiboth B."/>
            <person name="vanKuyk P.A."/>
            <person name="Wortman J."/>
            <person name="Dyer P.S."/>
            <person name="Grigoriev I.V."/>
        </authorList>
    </citation>
    <scope>NUCLEOTIDE SEQUENCE [LARGE SCALE GENOMIC DNA]</scope>
    <source>
        <strain evidence="3">CBS 516.65</strain>
    </source>
</reference>
<proteinExistence type="predicted"/>
<evidence type="ECO:0000313" key="3">
    <source>
        <dbReference type="Proteomes" id="UP000184300"/>
    </source>
</evidence>
<dbReference type="Gene3D" id="1.10.600.10">
    <property type="entry name" value="Farnesyl Diphosphate Synthase"/>
    <property type="match status" value="1"/>
</dbReference>
<protein>
    <submittedName>
        <fullName evidence="2">Uncharacterized protein</fullName>
    </submittedName>
</protein>
<evidence type="ECO:0000313" key="2">
    <source>
        <dbReference type="EMBL" id="OJJ80056.1"/>
    </source>
</evidence>
<feature type="compositionally biased region" description="Low complexity" evidence="1">
    <location>
        <begin position="1"/>
        <end position="13"/>
    </location>
</feature>
<accession>A0A1L9V808</accession>